<evidence type="ECO:0000256" key="9">
    <source>
        <dbReference type="ARBA" id="ARBA00022617"/>
    </source>
</evidence>
<evidence type="ECO:0000256" key="15">
    <source>
        <dbReference type="ARBA" id="ARBA00023136"/>
    </source>
</evidence>
<dbReference type="Proteomes" id="UP000265750">
    <property type="component" value="Unassembled WGS sequence"/>
</dbReference>
<keyword evidence="18" id="KW-1185">Reference proteome</keyword>
<reference evidence="18" key="1">
    <citation type="submission" date="2018-09" db="EMBL/GenBank/DDBJ databases">
        <authorList>
            <person name="Tuo L."/>
        </authorList>
    </citation>
    <scope>NUCLEOTIDE SEQUENCE [LARGE SCALE GENOMIC DNA]</scope>
    <source>
        <strain evidence="18">M2BS4Y-1</strain>
    </source>
</reference>
<keyword evidence="11" id="KW-0479">Metal-binding</keyword>
<evidence type="ECO:0000256" key="12">
    <source>
        <dbReference type="ARBA" id="ARBA00022982"/>
    </source>
</evidence>
<evidence type="ECO:0000256" key="11">
    <source>
        <dbReference type="ARBA" id="ARBA00022723"/>
    </source>
</evidence>
<dbReference type="OrthoDB" id="9809280at2"/>
<accession>A0A3A1WJ41</accession>
<dbReference type="AlphaFoldDB" id="A0A3A1WJ41"/>
<gene>
    <name evidence="17" type="primary">sdhD</name>
    <name evidence="17" type="ORF">D3218_11585</name>
</gene>
<comment type="cofactor">
    <cofactor evidence="1">
        <name>heme</name>
        <dbReference type="ChEBI" id="CHEBI:30413"/>
    </cofactor>
</comment>
<dbReference type="Pfam" id="PF01127">
    <property type="entry name" value="Sdh_cyt"/>
    <property type="match status" value="1"/>
</dbReference>
<evidence type="ECO:0000256" key="7">
    <source>
        <dbReference type="ARBA" id="ARBA00022448"/>
    </source>
</evidence>
<name>A0A3A1WJ41_9HYPH</name>
<keyword evidence="8" id="KW-0816">Tricarboxylic acid cycle</keyword>
<evidence type="ECO:0000256" key="10">
    <source>
        <dbReference type="ARBA" id="ARBA00022692"/>
    </source>
</evidence>
<dbReference type="CDD" id="cd03495">
    <property type="entry name" value="SQR_TypeC_SdhD_like"/>
    <property type="match status" value="1"/>
</dbReference>
<organism evidence="17 18">
    <name type="scientific">Aureimonas flava</name>
    <dbReference type="NCBI Taxonomy" id="2320271"/>
    <lineage>
        <taxon>Bacteria</taxon>
        <taxon>Pseudomonadati</taxon>
        <taxon>Pseudomonadota</taxon>
        <taxon>Alphaproteobacteria</taxon>
        <taxon>Hyphomicrobiales</taxon>
        <taxon>Aurantimonadaceae</taxon>
        <taxon>Aureimonas</taxon>
    </lineage>
</organism>
<keyword evidence="9" id="KW-0349">Heme</keyword>
<keyword evidence="10 16" id="KW-0812">Transmembrane</keyword>
<evidence type="ECO:0000256" key="6">
    <source>
        <dbReference type="ARBA" id="ARBA00019425"/>
    </source>
</evidence>
<dbReference type="Gene3D" id="1.20.1300.10">
    <property type="entry name" value="Fumarate reductase/succinate dehydrogenase, transmembrane subunit"/>
    <property type="match status" value="1"/>
</dbReference>
<dbReference type="InterPro" id="IPR000701">
    <property type="entry name" value="SuccDH_FuR_B_TM-su"/>
</dbReference>
<evidence type="ECO:0000256" key="1">
    <source>
        <dbReference type="ARBA" id="ARBA00001971"/>
    </source>
</evidence>
<dbReference type="RefSeq" id="WP_119540225.1">
    <property type="nucleotide sequence ID" value="NZ_QYRN01000005.1"/>
</dbReference>
<comment type="function">
    <text evidence="2">Membrane-anchoring subunit of succinate dehydrogenase (SDH).</text>
</comment>
<dbReference type="GO" id="GO:0046872">
    <property type="term" value="F:metal ion binding"/>
    <property type="evidence" value="ECO:0007669"/>
    <property type="project" value="UniProtKB-KW"/>
</dbReference>
<protein>
    <recommendedName>
        <fullName evidence="6">Succinate dehydrogenase hydrophobic membrane anchor subunit</fullName>
    </recommendedName>
</protein>
<evidence type="ECO:0000256" key="8">
    <source>
        <dbReference type="ARBA" id="ARBA00022532"/>
    </source>
</evidence>
<sequence length="125" mass="13464">MDMRTPLKRVRGYGAAGEGTGHFWLQRLTAVANLFLISFFVVLLIALHDEPYAGVRAAFANPLVGLVMGLVVIAVCVHMRLGMQTIIEDYVHGGARVALVILNTFFAVLVASASLFAIVKMSFGA</sequence>
<evidence type="ECO:0000256" key="4">
    <source>
        <dbReference type="ARBA" id="ARBA00005163"/>
    </source>
</evidence>
<feature type="transmembrane region" description="Helical" evidence="16">
    <location>
        <begin position="59"/>
        <end position="77"/>
    </location>
</feature>
<feature type="transmembrane region" description="Helical" evidence="16">
    <location>
        <begin position="28"/>
        <end position="47"/>
    </location>
</feature>
<comment type="subunit">
    <text evidence="5">Part of an enzyme complex containing four subunits: a flavoprotein, an iron-sulfur protein, plus two membrane-anchoring proteins, SdhC and SdhD.</text>
</comment>
<dbReference type="NCBIfam" id="TIGR02968">
    <property type="entry name" value="succ_dehyd_anc"/>
    <property type="match status" value="1"/>
</dbReference>
<dbReference type="SUPFAM" id="SSF81343">
    <property type="entry name" value="Fumarate reductase respiratory complex transmembrane subunits"/>
    <property type="match status" value="1"/>
</dbReference>
<keyword evidence="14" id="KW-0408">Iron</keyword>
<dbReference type="InterPro" id="IPR014312">
    <property type="entry name" value="Succ_DH_anchor"/>
</dbReference>
<evidence type="ECO:0000256" key="14">
    <source>
        <dbReference type="ARBA" id="ARBA00023004"/>
    </source>
</evidence>
<comment type="caution">
    <text evidence="17">The sequence shown here is derived from an EMBL/GenBank/DDBJ whole genome shotgun (WGS) entry which is preliminary data.</text>
</comment>
<proteinExistence type="predicted"/>
<evidence type="ECO:0000256" key="3">
    <source>
        <dbReference type="ARBA" id="ARBA00004141"/>
    </source>
</evidence>
<comment type="pathway">
    <text evidence="4">Carbohydrate metabolism; tricarboxylic acid cycle.</text>
</comment>
<evidence type="ECO:0000256" key="16">
    <source>
        <dbReference type="SAM" id="Phobius"/>
    </source>
</evidence>
<keyword evidence="13 16" id="KW-1133">Transmembrane helix</keyword>
<feature type="transmembrane region" description="Helical" evidence="16">
    <location>
        <begin position="97"/>
        <end position="119"/>
    </location>
</feature>
<evidence type="ECO:0000313" key="18">
    <source>
        <dbReference type="Proteomes" id="UP000265750"/>
    </source>
</evidence>
<dbReference type="InterPro" id="IPR034804">
    <property type="entry name" value="SQR/QFR_C/D"/>
</dbReference>
<keyword evidence="12" id="KW-0249">Electron transport</keyword>
<dbReference type="GO" id="GO:0006099">
    <property type="term" value="P:tricarboxylic acid cycle"/>
    <property type="evidence" value="ECO:0007669"/>
    <property type="project" value="UniProtKB-UniPathway"/>
</dbReference>
<dbReference type="EMBL" id="QYRN01000005">
    <property type="protein sequence ID" value="RIY01023.1"/>
    <property type="molecule type" value="Genomic_DNA"/>
</dbReference>
<evidence type="ECO:0000256" key="13">
    <source>
        <dbReference type="ARBA" id="ARBA00022989"/>
    </source>
</evidence>
<evidence type="ECO:0000313" key="17">
    <source>
        <dbReference type="EMBL" id="RIY01023.1"/>
    </source>
</evidence>
<comment type="subcellular location">
    <subcellularLocation>
        <location evidence="3">Membrane</location>
        <topology evidence="3">Multi-pass membrane protein</topology>
    </subcellularLocation>
</comment>
<evidence type="ECO:0000256" key="2">
    <source>
        <dbReference type="ARBA" id="ARBA00004050"/>
    </source>
</evidence>
<dbReference type="GO" id="GO:0016020">
    <property type="term" value="C:membrane"/>
    <property type="evidence" value="ECO:0007669"/>
    <property type="project" value="UniProtKB-SubCell"/>
</dbReference>
<dbReference type="GO" id="GO:0020037">
    <property type="term" value="F:heme binding"/>
    <property type="evidence" value="ECO:0007669"/>
    <property type="project" value="InterPro"/>
</dbReference>
<keyword evidence="7" id="KW-0813">Transport</keyword>
<dbReference type="UniPathway" id="UPA00223"/>
<evidence type="ECO:0000256" key="5">
    <source>
        <dbReference type="ARBA" id="ARBA00011558"/>
    </source>
</evidence>
<keyword evidence="15 16" id="KW-0472">Membrane</keyword>